<name>A0ABR2YDV5_9CHLO</name>
<organism evidence="11 12">
    <name type="scientific">Coccomyxa subellipsoidea</name>
    <dbReference type="NCBI Taxonomy" id="248742"/>
    <lineage>
        <taxon>Eukaryota</taxon>
        <taxon>Viridiplantae</taxon>
        <taxon>Chlorophyta</taxon>
        <taxon>core chlorophytes</taxon>
        <taxon>Trebouxiophyceae</taxon>
        <taxon>Trebouxiophyceae incertae sedis</taxon>
        <taxon>Coccomyxaceae</taxon>
        <taxon>Coccomyxa</taxon>
    </lineage>
</organism>
<dbReference type="Proteomes" id="UP001491310">
    <property type="component" value="Unassembled WGS sequence"/>
</dbReference>
<dbReference type="InterPro" id="IPR001296">
    <property type="entry name" value="Glyco_trans_1"/>
</dbReference>
<evidence type="ECO:0000256" key="2">
    <source>
        <dbReference type="ARBA" id="ARBA00004727"/>
    </source>
</evidence>
<evidence type="ECO:0000256" key="9">
    <source>
        <dbReference type="SAM" id="MobiDB-lite"/>
    </source>
</evidence>
<reference evidence="11 12" key="1">
    <citation type="journal article" date="2024" name="Nat. Commun.">
        <title>Phylogenomics reveals the evolutionary origins of lichenization in chlorophyte algae.</title>
        <authorList>
            <person name="Puginier C."/>
            <person name="Libourel C."/>
            <person name="Otte J."/>
            <person name="Skaloud P."/>
            <person name="Haon M."/>
            <person name="Grisel S."/>
            <person name="Petersen M."/>
            <person name="Berrin J.G."/>
            <person name="Delaux P.M."/>
            <person name="Dal Grande F."/>
            <person name="Keller J."/>
        </authorList>
    </citation>
    <scope>NUCLEOTIDE SEQUENCE [LARGE SCALE GENOMIC DNA]</scope>
    <source>
        <strain evidence="11 12">SAG 216-7</strain>
    </source>
</reference>
<dbReference type="Gene3D" id="2.60.40.10">
    <property type="entry name" value="Immunoglobulins"/>
    <property type="match status" value="2"/>
</dbReference>
<dbReference type="PANTHER" id="PTHR46083">
    <property type="match status" value="1"/>
</dbReference>
<keyword evidence="12" id="KW-1185">Reference proteome</keyword>
<evidence type="ECO:0000256" key="1">
    <source>
        <dbReference type="ARBA" id="ARBA00001478"/>
    </source>
</evidence>
<feature type="compositionally biased region" description="Basic and acidic residues" evidence="9">
    <location>
        <begin position="272"/>
        <end position="282"/>
    </location>
</feature>
<dbReference type="EMBL" id="JALJOT010000014">
    <property type="protein sequence ID" value="KAK9903402.1"/>
    <property type="molecule type" value="Genomic_DNA"/>
</dbReference>
<protein>
    <recommendedName>
        <fullName evidence="4">starch synthase</fullName>
        <ecNumber evidence="4">2.4.1.21</ecNumber>
    </recommendedName>
</protein>
<dbReference type="Pfam" id="PF00534">
    <property type="entry name" value="Glycos_transf_1"/>
    <property type="match status" value="1"/>
</dbReference>
<evidence type="ECO:0000256" key="8">
    <source>
        <dbReference type="SAM" id="Coils"/>
    </source>
</evidence>
<evidence type="ECO:0000256" key="6">
    <source>
        <dbReference type="ARBA" id="ARBA00022679"/>
    </source>
</evidence>
<evidence type="ECO:0000313" key="12">
    <source>
        <dbReference type="Proteomes" id="UP001491310"/>
    </source>
</evidence>
<dbReference type="HAMAP" id="MF_00484">
    <property type="entry name" value="Glycogen_synth"/>
    <property type="match status" value="1"/>
</dbReference>
<dbReference type="Gene3D" id="3.40.50.2000">
    <property type="entry name" value="Glycogen Phosphorylase B"/>
    <property type="match status" value="3"/>
</dbReference>
<dbReference type="EC" id="2.4.1.21" evidence="4"/>
<dbReference type="Pfam" id="PF16760">
    <property type="entry name" value="CBM53"/>
    <property type="match status" value="1"/>
</dbReference>
<dbReference type="InterPro" id="IPR011835">
    <property type="entry name" value="GS/SS"/>
</dbReference>
<feature type="region of interest" description="Disordered" evidence="9">
    <location>
        <begin position="536"/>
        <end position="567"/>
    </location>
</feature>
<keyword evidence="7" id="KW-0750">Starch biosynthesis</keyword>
<comment type="similarity">
    <text evidence="3">Belongs to the glycosyltransferase 1 family. Bacterial/plant glycogen synthase subfamily.</text>
</comment>
<sequence length="1326" mass="145263">MSSHGLRDLRSVRCRGRRGASCRVTTKTSPLGRRAKLSCKVLSSAPGGSSEVHPEDDELAKLRSENAELRSAVARVLSQLSPEVQGRFNEQYSSLRTSAAAIGEELPAISLVGVLEGAPLPEEAQEEAAEPVNADISTGSPVEAPDEEISPLEPLDSATELPAAFEAATAGAQPEEASEPAEEAAPVAEEEKGWKLTPEGDAAVLQGDDDTVTFSFGSLVDKIKRNLTASASAFSGRKTSNAGLAAPLPPAPMPKAGLSGPSKGSSGQRRQAMSDERAESEGARSGGAKAGTVLVEHPDRSEEDIIARDTGAGAETDPLQPSTQATAGGDIEVDEEMAKEVSQYGGGQDNDPLQPPHSAADTAAGLEAAAASGRKELAQEKEQAEAGPSSSPADVLTPAAELVKGKEHWLYFVYPERPVAGADVAVYFNNNVSDILRERPRRQIHVKFNNWELEGENGCWFDLEQTDAPHDFGADWWRVVVKVPEDAFEMNYVFTDGEGATDDNQGQNYLTLLDSAMTAELWAERAMERLVAAEKKRKDEEAAAREAAEKEQREREETDDRTAAKQRALDLRDSVAYHRQGAVTRLERSPGQVAWYTVPEGLVPGKKAKLLYNASAGPLAFMAPLPSPPSIVLGHNGWLDTQEIIMDRATGVCEEGDWWAVEFDVFPDAAVINFVVKYYEHFDNNEGQDFKALVELDSALGGSLDDFQERKFEEIYRNLRQQRKELEDEWMRKESKRTEIRTVAKAKAMAVLRRQMKHVLFTEPAEIQAGKDVTIYYSPQDTPLAGCEDVYLSGGWNRWTHLKKFGPLKMTAPGEGEHFSATVTVPKNAHSIDFVLSNVPEGEGIYDNRGGLDYHLPVEGSELTPPGLHVVHIAVEMAPICKVGGLGDVVTALGRAVQELGHQVEVILPRYDFFLQSPLLGATQLEAEFDWGGTHIWVSTCVVQGLRCFFIEPANGFFAVNSVYGRSDDAMRFEFFNKAALEFLLQTGRQPDILHCHDWSTAGAAQAYWDSYHLYGLWRPKVVFTIHNAEYGLDRIGSAAYYSQRFTTVSPTYAFEIGGNPAIAAHSAKFMGIRNGIDVDIWDPENDELLPRPYNAESVVEGKAAARETLRYRLGLTGWGDKPLVGVVTRLTEQKGLHLIKHAAWRTLERGGQFVLLGSAPDPKIQAQFNALAASLGGENAHFAFSYDESLSHLIYAACDIIAVPSMFEPCGLTQLIAMRYGSVPVVRSTGGLRDTVFDVDLDKARAAWELEGSSDWERDGLDVTNGFAFEGTDGGALDYALNRALDAYYNDRAWFYGLAARIMRQDWSWNRPALDYIELYYQAMK</sequence>
<dbReference type="SMART" id="SM01066">
    <property type="entry name" value="CBM_25"/>
    <property type="match status" value="2"/>
</dbReference>
<dbReference type="InterPro" id="IPR013534">
    <property type="entry name" value="Starch_synth_cat_dom"/>
</dbReference>
<evidence type="ECO:0000256" key="5">
    <source>
        <dbReference type="ARBA" id="ARBA00022676"/>
    </source>
</evidence>
<comment type="catalytic activity">
    <reaction evidence="1">
        <text>[(1-&gt;4)-alpha-D-glucosyl](n) + ADP-alpha-D-glucose = [(1-&gt;4)-alpha-D-glucosyl](n+1) + ADP + H(+)</text>
        <dbReference type="Rhea" id="RHEA:18189"/>
        <dbReference type="Rhea" id="RHEA-COMP:9584"/>
        <dbReference type="Rhea" id="RHEA-COMP:9587"/>
        <dbReference type="ChEBI" id="CHEBI:15378"/>
        <dbReference type="ChEBI" id="CHEBI:15444"/>
        <dbReference type="ChEBI" id="CHEBI:57498"/>
        <dbReference type="ChEBI" id="CHEBI:456216"/>
        <dbReference type="EC" id="2.4.1.21"/>
    </reaction>
</comment>
<dbReference type="CDD" id="cd03791">
    <property type="entry name" value="GT5_Glycogen_synthase_DULL1-like"/>
    <property type="match status" value="1"/>
</dbReference>
<dbReference type="SUPFAM" id="SSF53756">
    <property type="entry name" value="UDP-Glycosyltransferase/glycogen phosphorylase"/>
    <property type="match status" value="1"/>
</dbReference>
<evidence type="ECO:0000256" key="3">
    <source>
        <dbReference type="ARBA" id="ARBA00010281"/>
    </source>
</evidence>
<proteinExistence type="inferred from homology"/>
<keyword evidence="6" id="KW-0808">Transferase</keyword>
<feature type="domain" description="Carbohydrate binding module family 25" evidence="10">
    <location>
        <begin position="770"/>
        <end position="859"/>
    </location>
</feature>
<dbReference type="Pfam" id="PF08323">
    <property type="entry name" value="Glyco_transf_5"/>
    <property type="match status" value="1"/>
</dbReference>
<dbReference type="PANTHER" id="PTHR46083:SF5">
    <property type="entry name" value="STARCH SYNTHASE 3, CHLOROPLASTIC_AMYLOPLASTIC"/>
    <property type="match status" value="1"/>
</dbReference>
<feature type="region of interest" description="Disordered" evidence="9">
    <location>
        <begin position="122"/>
        <end position="149"/>
    </location>
</feature>
<dbReference type="InterPro" id="IPR005085">
    <property type="entry name" value="CBM25"/>
</dbReference>
<evidence type="ECO:0000313" key="11">
    <source>
        <dbReference type="EMBL" id="KAK9903402.1"/>
    </source>
</evidence>
<comment type="caution">
    <text evidence="11">The sequence shown here is derived from an EMBL/GenBank/DDBJ whole genome shotgun (WGS) entry which is preliminary data.</text>
</comment>
<comment type="pathway">
    <text evidence="2">Glycan biosynthesis; starch biosynthesis.</text>
</comment>
<feature type="compositionally biased region" description="Basic and acidic residues" evidence="9">
    <location>
        <begin position="373"/>
        <end position="384"/>
    </location>
</feature>
<keyword evidence="5" id="KW-0328">Glycosyltransferase</keyword>
<feature type="region of interest" description="Disordered" evidence="9">
    <location>
        <begin position="339"/>
        <end position="395"/>
    </location>
</feature>
<feature type="region of interest" description="Disordered" evidence="9">
    <location>
        <begin position="239"/>
        <end position="302"/>
    </location>
</feature>
<feature type="domain" description="Carbohydrate binding module family 25" evidence="10">
    <location>
        <begin position="421"/>
        <end position="514"/>
    </location>
</feature>
<feature type="region of interest" description="Disordered" evidence="9">
    <location>
        <begin position="167"/>
        <end position="193"/>
    </location>
</feature>
<feature type="coiled-coil region" evidence="8">
    <location>
        <begin position="709"/>
        <end position="736"/>
    </location>
</feature>
<evidence type="ECO:0000256" key="7">
    <source>
        <dbReference type="ARBA" id="ARBA00022922"/>
    </source>
</evidence>
<dbReference type="InterPro" id="IPR013783">
    <property type="entry name" value="Ig-like_fold"/>
</dbReference>
<keyword evidence="8" id="KW-0175">Coiled coil</keyword>
<accession>A0ABR2YDV5</accession>
<feature type="compositionally biased region" description="Low complexity" evidence="9">
    <location>
        <begin position="359"/>
        <end position="371"/>
    </location>
</feature>
<evidence type="ECO:0000256" key="4">
    <source>
        <dbReference type="ARBA" id="ARBA00012588"/>
    </source>
</evidence>
<feature type="compositionally biased region" description="Polar residues" evidence="9">
    <location>
        <begin position="262"/>
        <end position="271"/>
    </location>
</feature>
<gene>
    <name evidence="11" type="ORF">WJX75_004752</name>
</gene>
<evidence type="ECO:0000259" key="10">
    <source>
        <dbReference type="SMART" id="SM01066"/>
    </source>
</evidence>